<gene>
    <name evidence="6" type="ORF">SAMN02745126_06460</name>
</gene>
<keyword evidence="2" id="KW-0663">Pyridoxal phosphate</keyword>
<evidence type="ECO:0000256" key="1">
    <source>
        <dbReference type="ARBA" id="ARBA00001933"/>
    </source>
</evidence>
<evidence type="ECO:0000256" key="3">
    <source>
        <dbReference type="RuleBase" id="RU004075"/>
    </source>
</evidence>
<comment type="cofactor">
    <cofactor evidence="1 4">
        <name>pyridoxal 5'-phosphate</name>
        <dbReference type="ChEBI" id="CHEBI:597326"/>
    </cofactor>
</comment>
<dbReference type="InterPro" id="IPR015422">
    <property type="entry name" value="PyrdxlP-dep_Trfase_small"/>
</dbReference>
<proteinExistence type="inferred from homology"/>
<dbReference type="SUPFAM" id="SSF53383">
    <property type="entry name" value="PLP-dependent transferases"/>
    <property type="match status" value="1"/>
</dbReference>
<protein>
    <submittedName>
        <fullName evidence="6">Selenocysteine lyase/Cysteine desulfurase</fullName>
    </submittedName>
</protein>
<accession>A0A1T4TLD4</accession>
<dbReference type="OrthoDB" id="9804366at2"/>
<evidence type="ECO:0000256" key="2">
    <source>
        <dbReference type="ARBA" id="ARBA00022898"/>
    </source>
</evidence>
<keyword evidence="6" id="KW-0456">Lyase</keyword>
<reference evidence="7" key="1">
    <citation type="submission" date="2017-02" db="EMBL/GenBank/DDBJ databases">
        <authorList>
            <person name="Varghese N."/>
            <person name="Submissions S."/>
        </authorList>
    </citation>
    <scope>NUCLEOTIDE SEQUENCE [LARGE SCALE GENOMIC DNA]</scope>
    <source>
        <strain evidence="7">ATCC 27094</strain>
    </source>
</reference>
<comment type="similarity">
    <text evidence="3">Belongs to the class-V pyridoxal-phosphate-dependent aminotransferase family.</text>
</comment>
<dbReference type="PANTHER" id="PTHR43586:SF24">
    <property type="entry name" value="BLR4730 PROTEIN"/>
    <property type="match status" value="1"/>
</dbReference>
<dbReference type="EMBL" id="FUWJ01000020">
    <property type="protein sequence ID" value="SKA41049.1"/>
    <property type="molecule type" value="Genomic_DNA"/>
</dbReference>
<name>A0A1T4TLD4_9HYPH</name>
<dbReference type="Proteomes" id="UP000190092">
    <property type="component" value="Unassembled WGS sequence"/>
</dbReference>
<keyword evidence="7" id="KW-1185">Reference proteome</keyword>
<dbReference type="AlphaFoldDB" id="A0A1T4TLD4"/>
<evidence type="ECO:0000313" key="6">
    <source>
        <dbReference type="EMBL" id="SKA41049.1"/>
    </source>
</evidence>
<evidence type="ECO:0000256" key="4">
    <source>
        <dbReference type="RuleBase" id="RU004504"/>
    </source>
</evidence>
<dbReference type="Gene3D" id="3.90.1150.10">
    <property type="entry name" value="Aspartate Aminotransferase, domain 1"/>
    <property type="match status" value="1"/>
</dbReference>
<dbReference type="InterPro" id="IPR020578">
    <property type="entry name" value="Aminotrans_V_PyrdxlP_BS"/>
</dbReference>
<dbReference type="GO" id="GO:0016829">
    <property type="term" value="F:lyase activity"/>
    <property type="evidence" value="ECO:0007669"/>
    <property type="project" value="UniProtKB-KW"/>
</dbReference>
<organism evidence="6 7">
    <name type="scientific">Enhydrobacter aerosaccus</name>
    <dbReference type="NCBI Taxonomy" id="225324"/>
    <lineage>
        <taxon>Bacteria</taxon>
        <taxon>Pseudomonadati</taxon>
        <taxon>Pseudomonadota</taxon>
        <taxon>Alphaproteobacteria</taxon>
        <taxon>Hyphomicrobiales</taxon>
        <taxon>Enhydrobacter</taxon>
    </lineage>
</organism>
<dbReference type="STRING" id="225324.SAMN02745126_06460"/>
<evidence type="ECO:0000259" key="5">
    <source>
        <dbReference type="Pfam" id="PF00266"/>
    </source>
</evidence>
<feature type="domain" description="Aminotransferase class V" evidence="5">
    <location>
        <begin position="66"/>
        <end position="383"/>
    </location>
</feature>
<dbReference type="PROSITE" id="PS00595">
    <property type="entry name" value="AA_TRANSFER_CLASS_5"/>
    <property type="match status" value="1"/>
</dbReference>
<dbReference type="RefSeq" id="WP_085938185.1">
    <property type="nucleotide sequence ID" value="NZ_FUWJ01000020.1"/>
</dbReference>
<dbReference type="Pfam" id="PF00266">
    <property type="entry name" value="Aminotran_5"/>
    <property type="match status" value="1"/>
</dbReference>
<dbReference type="Gene3D" id="3.40.640.10">
    <property type="entry name" value="Type I PLP-dependent aspartate aminotransferase-like (Major domain)"/>
    <property type="match status" value="1"/>
</dbReference>
<dbReference type="PANTHER" id="PTHR43586">
    <property type="entry name" value="CYSTEINE DESULFURASE"/>
    <property type="match status" value="1"/>
</dbReference>
<evidence type="ECO:0000313" key="7">
    <source>
        <dbReference type="Proteomes" id="UP000190092"/>
    </source>
</evidence>
<sequence>MSLDLDRLRAETPGCAHVLHLNAAGSSLPTRRTLDATIGHLQLEAEIGGYEAADLRRGELDGFYPSVARLIGADPGEIAFVENATRAWDLAFYSLDFKPGDRILTCVSEYSSNFISYLQVTKRTGAELVVVPDDAHGQIDLAALERLIDKRTRLISISHIPTQGGLVQPAEAVGRIANAAGVLYLLDACQSVGQLPVDVAKIGCDFLSATGRKYLRGPRGTGFLYARQKTTADIEPIFLDNHAAKWTGDREYKTFDNALRFENWERYFAGVLGLKAAVDQANELGMEAIWGRLKPLADGLRTRLGKVKGVTLTDLGELQGAIVTFAVDGKDHLELKAVFRAQKINVSVSTQFSSRLDLKGRGLSTVMRASVHLYNTEAELDRFVAALEEAIA</sequence>
<dbReference type="InterPro" id="IPR000192">
    <property type="entry name" value="Aminotrans_V_dom"/>
</dbReference>
<dbReference type="InterPro" id="IPR015421">
    <property type="entry name" value="PyrdxlP-dep_Trfase_major"/>
</dbReference>
<dbReference type="InterPro" id="IPR015424">
    <property type="entry name" value="PyrdxlP-dep_Trfase"/>
</dbReference>